<feature type="compositionally biased region" description="Low complexity" evidence="1">
    <location>
        <begin position="459"/>
        <end position="527"/>
    </location>
</feature>
<accession>A0A168RN16</accession>
<proteinExistence type="predicted"/>
<feature type="compositionally biased region" description="Low complexity" evidence="1">
    <location>
        <begin position="285"/>
        <end position="309"/>
    </location>
</feature>
<feature type="region of interest" description="Disordered" evidence="1">
    <location>
        <begin position="617"/>
        <end position="644"/>
    </location>
</feature>
<name>A0A168RN16_ABSGL</name>
<feature type="compositionally biased region" description="Polar residues" evidence="1">
    <location>
        <begin position="541"/>
        <end position="554"/>
    </location>
</feature>
<evidence type="ECO:0000256" key="1">
    <source>
        <dbReference type="SAM" id="MobiDB-lite"/>
    </source>
</evidence>
<reference evidence="3" key="1">
    <citation type="submission" date="2016-04" db="EMBL/GenBank/DDBJ databases">
        <authorList>
            <person name="Evans L.H."/>
            <person name="Alamgir A."/>
            <person name="Owens N."/>
            <person name="Weber N.D."/>
            <person name="Virtaneva K."/>
            <person name="Barbian K."/>
            <person name="Babar A."/>
            <person name="Rosenke K."/>
        </authorList>
    </citation>
    <scope>NUCLEOTIDE SEQUENCE [LARGE SCALE GENOMIC DNA]</scope>
    <source>
        <strain evidence="3">CBS 101.48</strain>
    </source>
</reference>
<dbReference type="AlphaFoldDB" id="A0A168RN16"/>
<protein>
    <recommendedName>
        <fullName evidence="2">FAR1 domain-containing protein</fullName>
    </recommendedName>
</protein>
<dbReference type="EMBL" id="LT554730">
    <property type="protein sequence ID" value="SAM07159.1"/>
    <property type="molecule type" value="Genomic_DNA"/>
</dbReference>
<feature type="compositionally biased region" description="Polar residues" evidence="1">
    <location>
        <begin position="8"/>
        <end position="24"/>
    </location>
</feature>
<evidence type="ECO:0000259" key="2">
    <source>
        <dbReference type="Pfam" id="PF03101"/>
    </source>
</evidence>
<feature type="compositionally biased region" description="Polar residues" evidence="1">
    <location>
        <begin position="431"/>
        <end position="444"/>
    </location>
</feature>
<feature type="region of interest" description="Disordered" evidence="1">
    <location>
        <begin position="459"/>
        <end position="554"/>
    </location>
</feature>
<evidence type="ECO:0000313" key="3">
    <source>
        <dbReference type="EMBL" id="SAM07159.1"/>
    </source>
</evidence>
<feature type="region of interest" description="Disordered" evidence="1">
    <location>
        <begin position="404"/>
        <end position="444"/>
    </location>
</feature>
<feature type="compositionally biased region" description="Low complexity" evidence="1">
    <location>
        <begin position="349"/>
        <end position="373"/>
    </location>
</feature>
<keyword evidence="4" id="KW-1185">Reference proteome</keyword>
<dbReference type="InterPro" id="IPR004330">
    <property type="entry name" value="FAR1_DNA_bnd_dom"/>
</dbReference>
<feature type="compositionally biased region" description="Low complexity" evidence="1">
    <location>
        <begin position="617"/>
        <end position="627"/>
    </location>
</feature>
<sequence length="735" mass="82051">MTQHEDLASQDNQSTHCQQSTLSGSRNAMEPLYERLLQQSFPDSHSAVEFCRHACAQFGFTVKQEASANKNIYVYCSREGLPDSQRKPKLAPQRKRPSKRCDCRWRVVLSENTNGHWEFRKSSNNTAYEHNHEMMDPNDMVKTWPAQVNLSIIQLARQRLQTHEIRDLVKQRFPDITWNERRFYNRLAEERKRIKQRDVVQRTRRLLFLSTQLCSLVAANEEWFDEVEAGLARFFDHYCYMNRLVPSKNDLSLVDLALDQITMDSDSHYHSIRLGLTTPADKHTAPSFTSTSTFSPHQSSVASDNSSISAGQMEFDDSQDAPTKKRKSMQSDQASSSTASLSPSPPPLSQASQSYQPQPQSQSQSQQPQKALSKGTHIVYVPPLTLFVRPQRSRSLSESVSASASASSSLQQSLIQQHRSSYPDSLSSPSTMMDVTSPHPHQTLSFNNTSFYSLASSHSSATSGFQQPQQRTSSSTAQQSKNKQSISSSSSITTIDSVTSSSTAATTTSSTPVNSNQIQQASSSSPQEPLYVPPTPFHARQNPSLSGGTSISLQHSTHSFPVQSFDSHYSSNTTVNSNSNGMDLFNRSSMEGGNMVASRQYNKMDHRQQQPELLDISSQQISQQQRYQQKRHHQHQQESQQGNDAAIGMAHCSTQPFFMYSAVSSPATSSTTTGHPISSYDHHFTHHSKHTLFDPQHQQHNVPPLFSAEAFQVSGSKQEGSSPTMDGVLLDNSSL</sequence>
<evidence type="ECO:0000313" key="4">
    <source>
        <dbReference type="Proteomes" id="UP000078561"/>
    </source>
</evidence>
<dbReference type="Proteomes" id="UP000078561">
    <property type="component" value="Unassembled WGS sequence"/>
</dbReference>
<feature type="compositionally biased region" description="Low complexity" evidence="1">
    <location>
        <begin position="330"/>
        <end position="342"/>
    </location>
</feature>
<feature type="region of interest" description="Disordered" evidence="1">
    <location>
        <begin position="716"/>
        <end position="735"/>
    </location>
</feature>
<feature type="domain" description="FAR1" evidence="2">
    <location>
        <begin position="57"/>
        <end position="135"/>
    </location>
</feature>
<gene>
    <name evidence="3" type="primary">ABSGL_12798.1 scaffold 13517</name>
</gene>
<organism evidence="3">
    <name type="scientific">Absidia glauca</name>
    <name type="common">Pin mould</name>
    <dbReference type="NCBI Taxonomy" id="4829"/>
    <lineage>
        <taxon>Eukaryota</taxon>
        <taxon>Fungi</taxon>
        <taxon>Fungi incertae sedis</taxon>
        <taxon>Mucoromycota</taxon>
        <taxon>Mucoromycotina</taxon>
        <taxon>Mucoromycetes</taxon>
        <taxon>Mucorales</taxon>
        <taxon>Cunninghamellaceae</taxon>
        <taxon>Absidia</taxon>
    </lineage>
</organism>
<feature type="compositionally biased region" description="Low complexity" evidence="1">
    <location>
        <begin position="404"/>
        <end position="430"/>
    </location>
</feature>
<feature type="region of interest" description="Disordered" evidence="1">
    <location>
        <begin position="283"/>
        <end position="373"/>
    </location>
</feature>
<feature type="region of interest" description="Disordered" evidence="1">
    <location>
        <begin position="1"/>
        <end position="24"/>
    </location>
</feature>
<dbReference type="OrthoDB" id="5573160at2759"/>
<dbReference type="Pfam" id="PF03101">
    <property type="entry name" value="FAR1"/>
    <property type="match status" value="1"/>
</dbReference>
<dbReference type="InParanoid" id="A0A168RN16"/>
<dbReference type="STRING" id="4829.A0A168RN16"/>